<evidence type="ECO:0000256" key="6">
    <source>
        <dbReference type="ARBA" id="ARBA00023277"/>
    </source>
</evidence>
<feature type="binding site" evidence="10">
    <location>
        <begin position="35"/>
        <end position="40"/>
    </location>
    <ligand>
        <name>substrate</name>
    </ligand>
</feature>
<dbReference type="InterPro" id="IPR010972">
    <property type="entry name" value="Beta-PGM"/>
</dbReference>
<comment type="caution">
    <text evidence="13">The sequence shown here is derived from an EMBL/GenBank/DDBJ whole genome shotgun (WGS) entry which is preliminary data.</text>
</comment>
<dbReference type="NCBIfam" id="TIGR02009">
    <property type="entry name" value="PGMB-YQAB-SF"/>
    <property type="match status" value="1"/>
</dbReference>
<keyword evidence="2" id="KW-0597">Phosphoprotein</keyword>
<dbReference type="InterPro" id="IPR023214">
    <property type="entry name" value="HAD_sf"/>
</dbReference>
<keyword evidence="5 13" id="KW-0413">Isomerase</keyword>
<dbReference type="Pfam" id="PF00702">
    <property type="entry name" value="Hydrolase"/>
    <property type="match status" value="1"/>
</dbReference>
<feature type="binding site" evidence="11">
    <location>
        <position position="159"/>
    </location>
    <ligand>
        <name>Mg(2+)</name>
        <dbReference type="ChEBI" id="CHEBI:18420"/>
    </ligand>
</feature>
<evidence type="ECO:0000256" key="8">
    <source>
        <dbReference type="ARBA" id="ARBA00044968"/>
    </source>
</evidence>
<evidence type="ECO:0000256" key="12">
    <source>
        <dbReference type="PIRSR" id="PIRSR610972-4"/>
    </source>
</evidence>
<evidence type="ECO:0000256" key="11">
    <source>
        <dbReference type="PIRSR" id="PIRSR610972-3"/>
    </source>
</evidence>
<feature type="site" description="Important for catalytic activity and assists the phosphoryl transfer reaction to Asp8 by balancing charge and orienting the reacting groups" evidence="12">
    <location>
        <position position="134"/>
    </location>
</feature>
<gene>
    <name evidence="13" type="primary">pgmB</name>
    <name evidence="13" type="ORF">ENR15_01035</name>
</gene>
<feature type="binding site" evidence="10">
    <location>
        <position position="43"/>
    </location>
    <ligand>
        <name>substrate</name>
    </ligand>
</feature>
<dbReference type="EC" id="5.4.2.6" evidence="8"/>
<dbReference type="GO" id="GO:0005975">
    <property type="term" value="P:carbohydrate metabolic process"/>
    <property type="evidence" value="ECO:0007669"/>
    <property type="project" value="InterPro"/>
</dbReference>
<dbReference type="InterPro" id="IPR010976">
    <property type="entry name" value="B-phosphoglucomutase_hydrolase"/>
</dbReference>
<feature type="binding site" evidence="10">
    <location>
        <position position="134"/>
    </location>
    <ligand>
        <name>substrate</name>
    </ligand>
</feature>
<evidence type="ECO:0000256" key="1">
    <source>
        <dbReference type="ARBA" id="ARBA00006171"/>
    </source>
</evidence>
<feature type="binding site" evidence="10">
    <location>
        <begin position="103"/>
        <end position="107"/>
    </location>
    <ligand>
        <name>substrate</name>
    </ligand>
</feature>
<comment type="catalytic activity">
    <reaction evidence="7">
        <text>beta-D-glucose 1-phosphate = beta-D-glucose 6-phosphate</text>
        <dbReference type="Rhea" id="RHEA:20113"/>
        <dbReference type="ChEBI" id="CHEBI:57684"/>
        <dbReference type="ChEBI" id="CHEBI:58247"/>
        <dbReference type="EC" id="5.4.2.6"/>
    </reaction>
</comment>
<comment type="cofactor">
    <cofactor evidence="11">
        <name>Mg(2+)</name>
        <dbReference type="ChEBI" id="CHEBI:18420"/>
    </cofactor>
    <text evidence="11">Binds 2 magnesium ions per subunit.</text>
</comment>
<keyword evidence="4 11" id="KW-0460">Magnesium</keyword>
<dbReference type="EMBL" id="DSPX01000008">
    <property type="protein sequence ID" value="HGF99281.1"/>
    <property type="molecule type" value="Genomic_DNA"/>
</dbReference>
<dbReference type="Gene3D" id="1.10.150.240">
    <property type="entry name" value="Putative phosphatase, domain 2"/>
    <property type="match status" value="1"/>
</dbReference>
<dbReference type="NCBIfam" id="TIGR01509">
    <property type="entry name" value="HAD-SF-IA-v3"/>
    <property type="match status" value="1"/>
</dbReference>
<sequence length="209" mass="23012">MDGVLTDTIEFHYQSWEKLTLEMGIPFNREVNDTLRGLSRRDSLMQILGDRYLPEAKIAEMLERKNRYYLDFIAEMTPAHLLPGVDDLLNELRSAGMKTAIASASQNVRAVIPRLGIADRIDVVTNVYKVKRSKPAPDVFLHAAEQLGLSPNQCLVVEDAEAGVEAALAAGMWALGLGPVERVGAAHIVLPSLQGVKWEDILGKLHTAV</sequence>
<dbReference type="CDD" id="cd02598">
    <property type="entry name" value="HAD_BPGM"/>
    <property type="match status" value="1"/>
</dbReference>
<dbReference type="SUPFAM" id="SSF56784">
    <property type="entry name" value="HAD-like"/>
    <property type="match status" value="1"/>
</dbReference>
<evidence type="ECO:0000256" key="5">
    <source>
        <dbReference type="ARBA" id="ARBA00023235"/>
    </source>
</evidence>
<dbReference type="InterPro" id="IPR036412">
    <property type="entry name" value="HAD-like_sf"/>
</dbReference>
<dbReference type="PANTHER" id="PTHR46193">
    <property type="entry name" value="6-PHOSPHOGLUCONATE PHOSPHATASE"/>
    <property type="match status" value="1"/>
</dbReference>
<evidence type="ECO:0000313" key="13">
    <source>
        <dbReference type="EMBL" id="HGF99281.1"/>
    </source>
</evidence>
<evidence type="ECO:0000256" key="3">
    <source>
        <dbReference type="ARBA" id="ARBA00022723"/>
    </source>
</evidence>
<dbReference type="GO" id="GO:0008801">
    <property type="term" value="F:beta-phosphoglucomutase activity"/>
    <property type="evidence" value="ECO:0007669"/>
    <property type="project" value="UniProtKB-EC"/>
</dbReference>
<protein>
    <recommendedName>
        <fullName evidence="9">Beta-phosphoglucomutase</fullName>
        <ecNumber evidence="8">5.4.2.6</ecNumber>
    </recommendedName>
</protein>
<comment type="similarity">
    <text evidence="1">Belongs to the HAD-like hydrolase superfamily. CbbY/CbbZ/Gph/YieH family.</text>
</comment>
<evidence type="ECO:0000256" key="4">
    <source>
        <dbReference type="ARBA" id="ARBA00022842"/>
    </source>
</evidence>
<dbReference type="InterPro" id="IPR023198">
    <property type="entry name" value="PGP-like_dom2"/>
</dbReference>
<dbReference type="AlphaFoldDB" id="A0A7C3ZHW7"/>
<dbReference type="Gene3D" id="3.40.50.1000">
    <property type="entry name" value="HAD superfamily/HAD-like"/>
    <property type="match status" value="1"/>
</dbReference>
<feature type="binding site" evidence="11">
    <location>
        <position position="158"/>
    </location>
    <ligand>
        <name>Mg(2+)</name>
        <dbReference type="ChEBI" id="CHEBI:18420"/>
    </ligand>
</feature>
<dbReference type="NCBIfam" id="TIGR01990">
    <property type="entry name" value="bPGM"/>
    <property type="match status" value="1"/>
</dbReference>
<feature type="binding site" evidence="11">
    <location>
        <position position="2"/>
    </location>
    <ligand>
        <name>Mg(2+)</name>
        <dbReference type="ChEBI" id="CHEBI:18420"/>
    </ligand>
</feature>
<dbReference type="InterPro" id="IPR006439">
    <property type="entry name" value="HAD-SF_hydro_IA"/>
</dbReference>
<keyword evidence="3 11" id="KW-0479">Metal-binding</keyword>
<feature type="binding site" evidence="10">
    <location>
        <position position="16"/>
    </location>
    <ligand>
        <name>substrate</name>
    </ligand>
</feature>
<keyword evidence="6" id="KW-0119">Carbohydrate metabolism</keyword>
<feature type="site" description="Important for catalytic activity and assists the phosphoryl transfer reaction to Asp8 by balancing charge and orienting the reacting groups" evidence="12">
    <location>
        <position position="103"/>
    </location>
</feature>
<evidence type="ECO:0000256" key="10">
    <source>
        <dbReference type="PIRSR" id="PIRSR610972-2"/>
    </source>
</evidence>
<accession>A0A7C3ZHW7</accession>
<dbReference type="GO" id="GO:0000287">
    <property type="term" value="F:magnesium ion binding"/>
    <property type="evidence" value="ECO:0007669"/>
    <property type="project" value="InterPro"/>
</dbReference>
<organism evidence="13">
    <name type="scientific">Planktothricoides sp. SpSt-374</name>
    <dbReference type="NCBI Taxonomy" id="2282167"/>
    <lineage>
        <taxon>Bacteria</taxon>
        <taxon>Bacillati</taxon>
        <taxon>Cyanobacteriota</taxon>
        <taxon>Cyanophyceae</taxon>
        <taxon>Oscillatoriophycideae</taxon>
        <taxon>Oscillatoriales</taxon>
        <taxon>Oscillatoriaceae</taxon>
        <taxon>Planktothricoides</taxon>
    </lineage>
</organism>
<dbReference type="InterPro" id="IPR051600">
    <property type="entry name" value="Beta-PGM-like"/>
</dbReference>
<reference evidence="13" key="1">
    <citation type="journal article" date="2020" name="mSystems">
        <title>Genome- and Community-Level Interaction Insights into Carbon Utilization and Element Cycling Functions of Hydrothermarchaeota in Hydrothermal Sediment.</title>
        <authorList>
            <person name="Zhou Z."/>
            <person name="Liu Y."/>
            <person name="Xu W."/>
            <person name="Pan J."/>
            <person name="Luo Z.H."/>
            <person name="Li M."/>
        </authorList>
    </citation>
    <scope>NUCLEOTIDE SEQUENCE [LARGE SCALE GENOMIC DNA]</scope>
    <source>
        <strain evidence="13">SpSt-374</strain>
    </source>
</reference>
<dbReference type="PANTHER" id="PTHR46193:SF18">
    <property type="entry name" value="HEXITOL PHOSPHATASE B"/>
    <property type="match status" value="1"/>
</dbReference>
<proteinExistence type="inferred from homology"/>
<name>A0A7C3ZHW7_9CYAN</name>
<evidence type="ECO:0000256" key="9">
    <source>
        <dbReference type="ARBA" id="ARBA00044991"/>
    </source>
</evidence>
<evidence type="ECO:0000256" key="2">
    <source>
        <dbReference type="ARBA" id="ARBA00022553"/>
    </source>
</evidence>
<feature type="binding site" evidence="10">
    <location>
        <position position="65"/>
    </location>
    <ligand>
        <name>substrate</name>
    </ligand>
</feature>
<evidence type="ECO:0000256" key="7">
    <source>
        <dbReference type="ARBA" id="ARBA00044926"/>
    </source>
</evidence>